<dbReference type="Pfam" id="PF22091">
    <property type="entry name" value="DUF6941"/>
    <property type="match status" value="1"/>
</dbReference>
<dbReference type="Proteomes" id="UP000230859">
    <property type="component" value="Unassembled WGS sequence"/>
</dbReference>
<evidence type="ECO:0000313" key="2">
    <source>
        <dbReference type="Proteomes" id="UP000230859"/>
    </source>
</evidence>
<evidence type="ECO:0008006" key="3">
    <source>
        <dbReference type="Google" id="ProtNLM"/>
    </source>
</evidence>
<organism evidence="1 2">
    <name type="scientific">Candidatus Abzuiibacterium crystallinum</name>
    <dbReference type="NCBI Taxonomy" id="1974748"/>
    <lineage>
        <taxon>Bacteria</taxon>
        <taxon>Pseudomonadati</taxon>
        <taxon>Candidatus Omnitrophota</taxon>
        <taxon>Candidatus Abzuiibacterium</taxon>
    </lineage>
</organism>
<accession>A0A2H0LUZ8</accession>
<comment type="caution">
    <text evidence="1">The sequence shown here is derived from an EMBL/GenBank/DDBJ whole genome shotgun (WGS) entry which is preliminary data.</text>
</comment>
<gene>
    <name evidence="1" type="ORF">COV74_01145</name>
</gene>
<proteinExistence type="predicted"/>
<dbReference type="EMBL" id="PCVY01000015">
    <property type="protein sequence ID" value="PIQ87325.1"/>
    <property type="molecule type" value="Genomic_DNA"/>
</dbReference>
<dbReference type="InterPro" id="IPR054221">
    <property type="entry name" value="DUF6941"/>
</dbReference>
<reference evidence="1 2" key="1">
    <citation type="submission" date="2017-09" db="EMBL/GenBank/DDBJ databases">
        <title>Depth-based differentiation of microbial function through sediment-hosted aquifers and enrichment of novel symbionts in the deep terrestrial subsurface.</title>
        <authorList>
            <person name="Probst A.J."/>
            <person name="Ladd B."/>
            <person name="Jarett J.K."/>
            <person name="Geller-Mcgrath D.E."/>
            <person name="Sieber C.M."/>
            <person name="Emerson J.B."/>
            <person name="Anantharaman K."/>
            <person name="Thomas B.C."/>
            <person name="Malmstrom R."/>
            <person name="Stieglmeier M."/>
            <person name="Klingl A."/>
            <person name="Woyke T."/>
            <person name="Ryan C.M."/>
            <person name="Banfield J.F."/>
        </authorList>
    </citation>
    <scope>NUCLEOTIDE SEQUENCE [LARGE SCALE GENOMIC DNA]</scope>
    <source>
        <strain evidence="1">CG11_big_fil_rev_8_21_14_0_20_45_26</strain>
    </source>
</reference>
<evidence type="ECO:0000313" key="1">
    <source>
        <dbReference type="EMBL" id="PIQ87325.1"/>
    </source>
</evidence>
<dbReference type="AlphaFoldDB" id="A0A2H0LUZ8"/>
<sequence>MRPELRCCILCDDVRQEKNGKFIFVGVFNVIGAAKFPMLYPVFHIINQWSAGEGKFREQSRIVNEDNHQVVSSPIITFTLKDFNASHFVISRCQNVKFEAAGKYAIEVLLDGELFRRFPFRVVQSARKQVGP</sequence>
<name>A0A2H0LUZ8_9BACT</name>
<protein>
    <recommendedName>
        <fullName evidence="3">Wzt C-terminal domain-containing protein</fullName>
    </recommendedName>
</protein>